<reference evidence="2" key="1">
    <citation type="submission" date="2022-05" db="EMBL/GenBank/DDBJ databases">
        <authorList>
            <person name="Sun H.-N."/>
        </authorList>
    </citation>
    <scope>NUCLEOTIDE SEQUENCE</scope>
    <source>
        <strain evidence="2">HB14</strain>
    </source>
</reference>
<organism evidence="2 3">
    <name type="scientific">Gilvimarinus xylanilyticus</name>
    <dbReference type="NCBI Taxonomy" id="2944139"/>
    <lineage>
        <taxon>Bacteria</taxon>
        <taxon>Pseudomonadati</taxon>
        <taxon>Pseudomonadota</taxon>
        <taxon>Gammaproteobacteria</taxon>
        <taxon>Cellvibrionales</taxon>
        <taxon>Cellvibrionaceae</taxon>
        <taxon>Gilvimarinus</taxon>
    </lineage>
</organism>
<gene>
    <name evidence="2" type="ORF">M6D89_04345</name>
</gene>
<dbReference type="SUPFAM" id="SSF53335">
    <property type="entry name" value="S-adenosyl-L-methionine-dependent methyltransferases"/>
    <property type="match status" value="1"/>
</dbReference>
<evidence type="ECO:0000313" key="2">
    <source>
        <dbReference type="EMBL" id="MCP8898525.1"/>
    </source>
</evidence>
<dbReference type="InterPro" id="IPR029063">
    <property type="entry name" value="SAM-dependent_MTases_sf"/>
</dbReference>
<comment type="caution">
    <text evidence="2">The sequence shown here is derived from an EMBL/GenBank/DDBJ whole genome shotgun (WGS) entry which is preliminary data.</text>
</comment>
<dbReference type="GO" id="GO:0032259">
    <property type="term" value="P:methylation"/>
    <property type="evidence" value="ECO:0007669"/>
    <property type="project" value="UniProtKB-KW"/>
</dbReference>
<keyword evidence="3" id="KW-1185">Reference proteome</keyword>
<dbReference type="GO" id="GO:0008757">
    <property type="term" value="F:S-adenosylmethionine-dependent methyltransferase activity"/>
    <property type="evidence" value="ECO:0007669"/>
    <property type="project" value="InterPro"/>
</dbReference>
<dbReference type="RefSeq" id="WP_253966800.1">
    <property type="nucleotide sequence ID" value="NZ_JAMFTH010000001.1"/>
</dbReference>
<reference evidence="2" key="2">
    <citation type="submission" date="2023-01" db="EMBL/GenBank/DDBJ databases">
        <title>Gilvimarinus xylanilyticus HB14 isolated from Caulerpa lentillifera aquaculture base in Hainan, China.</title>
        <authorList>
            <person name="Zhang Y.-J."/>
        </authorList>
    </citation>
    <scope>NUCLEOTIDE SEQUENCE</scope>
    <source>
        <strain evidence="2">HB14</strain>
    </source>
</reference>
<dbReference type="EMBL" id="JAMFTH010000001">
    <property type="protein sequence ID" value="MCP8898525.1"/>
    <property type="molecule type" value="Genomic_DNA"/>
</dbReference>
<keyword evidence="2" id="KW-0489">Methyltransferase</keyword>
<feature type="domain" description="Methyltransferase type 11" evidence="1">
    <location>
        <begin position="83"/>
        <end position="130"/>
    </location>
</feature>
<dbReference type="InterPro" id="IPR013216">
    <property type="entry name" value="Methyltransf_11"/>
</dbReference>
<name>A0A9X2HUM8_9GAMM</name>
<dbReference type="Pfam" id="PF08241">
    <property type="entry name" value="Methyltransf_11"/>
    <property type="match status" value="1"/>
</dbReference>
<proteinExistence type="predicted"/>
<dbReference type="Gene3D" id="3.40.50.150">
    <property type="entry name" value="Vaccinia Virus protein VP39"/>
    <property type="match status" value="1"/>
</dbReference>
<evidence type="ECO:0000259" key="1">
    <source>
        <dbReference type="Pfam" id="PF08241"/>
    </source>
</evidence>
<protein>
    <submittedName>
        <fullName evidence="2">Class I SAM-dependent methyltransferase</fullName>
    </submittedName>
</protein>
<keyword evidence="2" id="KW-0808">Transferase</keyword>
<dbReference type="Proteomes" id="UP001139319">
    <property type="component" value="Unassembled WGS sequence"/>
</dbReference>
<dbReference type="AlphaFoldDB" id="A0A9X2HUM8"/>
<sequence>MARDKVVSPPLAVQALSAWFDQPAGGALLERQQAQVARALSCLFGYHLCQLSVCKDVNLTADSRIPHKFALGPTAQAGGREAGCVDLTRLPLASESVDVMVLHHALDYSATPHQLLAEAARATIPRGHILMVGFNPWSPVGAWHGVRRLIGGGPLWRHHQLRLARLLDWCTVLGLEPVSVEYGGFWPGASKKPGQVAESIGTAVRLPWGSYYVALVRKDVPGVIPIKPPWESGEVVGLKPLAGKLTGRQAPNRRYDLRRDSSPKPK</sequence>
<accession>A0A9X2HUM8</accession>
<evidence type="ECO:0000313" key="3">
    <source>
        <dbReference type="Proteomes" id="UP001139319"/>
    </source>
</evidence>